<dbReference type="InterPro" id="IPR006145">
    <property type="entry name" value="PsdUridine_synth_RsuA/RluA"/>
</dbReference>
<accession>A0A8J3IVQ9</accession>
<reference evidence="6" key="1">
    <citation type="submission" date="2020-10" db="EMBL/GenBank/DDBJ databases">
        <title>Taxonomic study of unclassified bacteria belonging to the class Ktedonobacteria.</title>
        <authorList>
            <person name="Yabe S."/>
            <person name="Wang C.M."/>
            <person name="Zheng Y."/>
            <person name="Sakai Y."/>
            <person name="Cavaletti L."/>
            <person name="Monciardini P."/>
            <person name="Donadio S."/>
        </authorList>
    </citation>
    <scope>NUCLEOTIDE SEQUENCE</scope>
    <source>
        <strain evidence="6">ID150040</strain>
    </source>
</reference>
<dbReference type="GO" id="GO:0009982">
    <property type="term" value="F:pseudouridine synthase activity"/>
    <property type="evidence" value="ECO:0007669"/>
    <property type="project" value="InterPro"/>
</dbReference>
<dbReference type="Pfam" id="PF00849">
    <property type="entry name" value="PseudoU_synth_2"/>
    <property type="match status" value="1"/>
</dbReference>
<sequence length="315" mass="35766">MPPLSVIYRDHHLLILNKPPDLVMHPTYKHADGTMWDAVLAYQQEQGADDWQPPDLPDEPGWLQAPAHIREMLRQRRLERIWKEDGLLERPGLVHRLDKDTSGIVAVARTERSRYHLVQQFYDHSIVKRYFAVVQKGAPDWSHPRTTFTVSKRLADGSEAPLDPDAELAKASEDNIILNGPLQRDPEQRRRCIVGPDGQEATTIIRVLAVEHGFALLSVRPVTGRTHQIRAHLAALGYPIVGDRTYGLPIECSTPDAMLTRQFLHAYSLTLRRYPDNTICTFIAPLAEDLATWAERCFPLAAQEIAMRCERQAGQ</sequence>
<evidence type="ECO:0000256" key="2">
    <source>
        <dbReference type="ARBA" id="ARBA00010876"/>
    </source>
</evidence>
<protein>
    <recommendedName>
        <fullName evidence="3">RNA pseudouridylate synthase</fullName>
    </recommendedName>
    <alternativeName>
        <fullName evidence="4">RNA-uridine isomerase</fullName>
    </alternativeName>
</protein>
<evidence type="ECO:0000313" key="6">
    <source>
        <dbReference type="EMBL" id="GHO96156.1"/>
    </source>
</evidence>
<comment type="caution">
    <text evidence="6">The sequence shown here is derived from an EMBL/GenBank/DDBJ whole genome shotgun (WGS) entry which is preliminary data.</text>
</comment>
<dbReference type="AlphaFoldDB" id="A0A8J3IVQ9"/>
<dbReference type="SUPFAM" id="SSF55120">
    <property type="entry name" value="Pseudouridine synthase"/>
    <property type="match status" value="1"/>
</dbReference>
<comment type="catalytic activity">
    <reaction evidence="1">
        <text>a uridine in RNA = a pseudouridine in RNA</text>
        <dbReference type="Rhea" id="RHEA:48348"/>
        <dbReference type="Rhea" id="RHEA-COMP:12068"/>
        <dbReference type="Rhea" id="RHEA-COMP:12069"/>
        <dbReference type="ChEBI" id="CHEBI:65314"/>
        <dbReference type="ChEBI" id="CHEBI:65315"/>
    </reaction>
</comment>
<evidence type="ECO:0000256" key="4">
    <source>
        <dbReference type="ARBA" id="ARBA00033164"/>
    </source>
</evidence>
<keyword evidence="7" id="KW-1185">Reference proteome</keyword>
<dbReference type="EMBL" id="BNJK01000001">
    <property type="protein sequence ID" value="GHO96156.1"/>
    <property type="molecule type" value="Genomic_DNA"/>
</dbReference>
<evidence type="ECO:0000313" key="7">
    <source>
        <dbReference type="Proteomes" id="UP000597444"/>
    </source>
</evidence>
<gene>
    <name evidence="6" type="ORF">KSF_062040</name>
</gene>
<dbReference type="PANTHER" id="PTHR21600:SF44">
    <property type="entry name" value="RIBOSOMAL LARGE SUBUNIT PSEUDOURIDINE SYNTHASE D"/>
    <property type="match status" value="1"/>
</dbReference>
<proteinExistence type="inferred from homology"/>
<evidence type="ECO:0000256" key="1">
    <source>
        <dbReference type="ARBA" id="ARBA00000073"/>
    </source>
</evidence>
<name>A0A8J3IVQ9_9CHLR</name>
<dbReference type="InterPro" id="IPR050188">
    <property type="entry name" value="RluA_PseudoU_synthase"/>
</dbReference>
<dbReference type="InterPro" id="IPR020103">
    <property type="entry name" value="PsdUridine_synth_cat_dom_sf"/>
</dbReference>
<evidence type="ECO:0000259" key="5">
    <source>
        <dbReference type="Pfam" id="PF00849"/>
    </source>
</evidence>
<evidence type="ECO:0000256" key="3">
    <source>
        <dbReference type="ARBA" id="ARBA00031870"/>
    </source>
</evidence>
<dbReference type="PANTHER" id="PTHR21600">
    <property type="entry name" value="MITOCHONDRIAL RNA PSEUDOURIDINE SYNTHASE"/>
    <property type="match status" value="1"/>
</dbReference>
<dbReference type="Gene3D" id="3.30.2350.10">
    <property type="entry name" value="Pseudouridine synthase"/>
    <property type="match status" value="1"/>
</dbReference>
<dbReference type="GO" id="GO:0000455">
    <property type="term" value="P:enzyme-directed rRNA pseudouridine synthesis"/>
    <property type="evidence" value="ECO:0007669"/>
    <property type="project" value="TreeGrafter"/>
</dbReference>
<dbReference type="GO" id="GO:0140098">
    <property type="term" value="F:catalytic activity, acting on RNA"/>
    <property type="evidence" value="ECO:0007669"/>
    <property type="project" value="UniProtKB-ARBA"/>
</dbReference>
<dbReference type="Proteomes" id="UP000597444">
    <property type="component" value="Unassembled WGS sequence"/>
</dbReference>
<feature type="domain" description="Pseudouridine synthase RsuA/RluA-like" evidence="5">
    <location>
        <begin position="12"/>
        <end position="235"/>
    </location>
</feature>
<dbReference type="CDD" id="cd02869">
    <property type="entry name" value="PseudoU_synth_RluA_like"/>
    <property type="match status" value="1"/>
</dbReference>
<organism evidence="6 7">
    <name type="scientific">Reticulibacter mediterranei</name>
    <dbReference type="NCBI Taxonomy" id="2778369"/>
    <lineage>
        <taxon>Bacteria</taxon>
        <taxon>Bacillati</taxon>
        <taxon>Chloroflexota</taxon>
        <taxon>Ktedonobacteria</taxon>
        <taxon>Ktedonobacterales</taxon>
        <taxon>Reticulibacteraceae</taxon>
        <taxon>Reticulibacter</taxon>
    </lineage>
</organism>
<comment type="similarity">
    <text evidence="2">Belongs to the pseudouridine synthase RluA family.</text>
</comment>
<dbReference type="GO" id="GO:0003723">
    <property type="term" value="F:RNA binding"/>
    <property type="evidence" value="ECO:0007669"/>
    <property type="project" value="InterPro"/>
</dbReference>